<dbReference type="Proteomes" id="UP000633509">
    <property type="component" value="Unassembled WGS sequence"/>
</dbReference>
<dbReference type="EMBL" id="JADBEK010000001">
    <property type="protein sequence ID" value="MBE1582292.1"/>
    <property type="molecule type" value="Genomic_DNA"/>
</dbReference>
<dbReference type="InterPro" id="IPR039498">
    <property type="entry name" value="NTP_transf_5"/>
</dbReference>
<organism evidence="1 2">
    <name type="scientific">Nonomuraea angiospora</name>
    <dbReference type="NCBI Taxonomy" id="46172"/>
    <lineage>
        <taxon>Bacteria</taxon>
        <taxon>Bacillati</taxon>
        <taxon>Actinomycetota</taxon>
        <taxon>Actinomycetes</taxon>
        <taxon>Streptosporangiales</taxon>
        <taxon>Streptosporangiaceae</taxon>
        <taxon>Nonomuraea</taxon>
    </lineage>
</organism>
<name>A0ABR9LNQ0_9ACTN</name>
<keyword evidence="2" id="KW-1185">Reference proteome</keyword>
<evidence type="ECO:0000313" key="2">
    <source>
        <dbReference type="Proteomes" id="UP000633509"/>
    </source>
</evidence>
<evidence type="ECO:0008006" key="3">
    <source>
        <dbReference type="Google" id="ProtNLM"/>
    </source>
</evidence>
<dbReference type="Pfam" id="PF14907">
    <property type="entry name" value="NTP_transf_5"/>
    <property type="match status" value="1"/>
</dbReference>
<comment type="caution">
    <text evidence="1">The sequence shown here is derived from an EMBL/GenBank/DDBJ whole genome shotgun (WGS) entry which is preliminary data.</text>
</comment>
<sequence>MEAQEMSDREWRILLRVAVGNAVTAEDDPPSDQLATGVDYPRLLELASRNRLVPALSRWLIENGLEDEPPRRMSGLMEGQRRLSKHRARHLTAEAGRVAAALRAAGVTFAFTKGIVFQTELYEAPETRELNDIDAMMSLRDAQKAAEALAGLGYQQNRTFSDLDGHLVDMPRADLLMYKLSPDHSPHLMRPGPDDALPYIAVDLAHSLTWWESQWTIPLEEVLSEVRQARIGMGEDSVTVPALSHVHSFLFAALHLFREAWFERTSLGKDVNLSQFADIVRYWSLYRRSLAGRLGDVIETHVLFAPVAWVLHHTDELFGTKIVHDLGLDTHAGEEWVSSARAKNGETLRWSGDMTDRLQRGFPATLGRA</sequence>
<protein>
    <recommendedName>
        <fullName evidence="3">Nucleotidyltransferase family protein</fullName>
    </recommendedName>
</protein>
<dbReference type="RefSeq" id="WP_192783595.1">
    <property type="nucleotide sequence ID" value="NZ_JADBEK010000001.1"/>
</dbReference>
<dbReference type="Gene3D" id="3.30.460.40">
    <property type="match status" value="1"/>
</dbReference>
<proteinExistence type="predicted"/>
<reference evidence="1 2" key="1">
    <citation type="submission" date="2020-10" db="EMBL/GenBank/DDBJ databases">
        <title>Sequencing the genomes of 1000 actinobacteria strains.</title>
        <authorList>
            <person name="Klenk H.-P."/>
        </authorList>
    </citation>
    <scope>NUCLEOTIDE SEQUENCE [LARGE SCALE GENOMIC DNA]</scope>
    <source>
        <strain evidence="1 2">DSM 43173</strain>
    </source>
</reference>
<accession>A0ABR9LNQ0</accession>
<evidence type="ECO:0000313" key="1">
    <source>
        <dbReference type="EMBL" id="MBE1582292.1"/>
    </source>
</evidence>
<gene>
    <name evidence="1" type="ORF">H4W80_000550</name>
</gene>